<dbReference type="EMBL" id="DVOR01000212">
    <property type="protein sequence ID" value="HIV09760.1"/>
    <property type="molecule type" value="Genomic_DNA"/>
</dbReference>
<dbReference type="AlphaFoldDB" id="A0A9D1T2T4"/>
<organism evidence="2 3">
    <name type="scientific">Candidatus Spyradenecus faecavium</name>
    <dbReference type="NCBI Taxonomy" id="2840947"/>
    <lineage>
        <taxon>Bacteria</taxon>
        <taxon>Pseudomonadati</taxon>
        <taxon>Lentisphaerota</taxon>
        <taxon>Lentisphaeria</taxon>
        <taxon>Lentisphaerales</taxon>
        <taxon>Lentisphaeraceae</taxon>
        <taxon>Lentisphaeraceae incertae sedis</taxon>
        <taxon>Candidatus Spyradenecus</taxon>
    </lineage>
</organism>
<feature type="non-terminal residue" evidence="2">
    <location>
        <position position="1"/>
    </location>
</feature>
<evidence type="ECO:0000313" key="3">
    <source>
        <dbReference type="Proteomes" id="UP000886845"/>
    </source>
</evidence>
<protein>
    <submittedName>
        <fullName evidence="2">Uncharacterized protein</fullName>
    </submittedName>
</protein>
<reference evidence="2" key="1">
    <citation type="submission" date="2020-10" db="EMBL/GenBank/DDBJ databases">
        <authorList>
            <person name="Gilroy R."/>
        </authorList>
    </citation>
    <scope>NUCLEOTIDE SEQUENCE</scope>
    <source>
        <strain evidence="2">35461</strain>
    </source>
</reference>
<proteinExistence type="predicted"/>
<accession>A0A9D1T2T4</accession>
<comment type="caution">
    <text evidence="2">The sequence shown here is derived from an EMBL/GenBank/DDBJ whole genome shotgun (WGS) entry which is preliminary data.</text>
</comment>
<feature type="compositionally biased region" description="Gly residues" evidence="1">
    <location>
        <begin position="68"/>
        <end position="77"/>
    </location>
</feature>
<name>A0A9D1T2T4_9BACT</name>
<dbReference type="Proteomes" id="UP000886845">
    <property type="component" value="Unassembled WGS sequence"/>
</dbReference>
<feature type="region of interest" description="Disordered" evidence="1">
    <location>
        <begin position="66"/>
        <end position="109"/>
    </location>
</feature>
<reference evidence="2" key="2">
    <citation type="journal article" date="2021" name="PeerJ">
        <title>Extensive microbial diversity within the chicken gut microbiome revealed by metagenomics and culture.</title>
        <authorList>
            <person name="Gilroy R."/>
            <person name="Ravi A."/>
            <person name="Getino M."/>
            <person name="Pursley I."/>
            <person name="Horton D.L."/>
            <person name="Alikhan N.F."/>
            <person name="Baker D."/>
            <person name="Gharbi K."/>
            <person name="Hall N."/>
            <person name="Watson M."/>
            <person name="Adriaenssens E.M."/>
            <person name="Foster-Nyarko E."/>
            <person name="Jarju S."/>
            <person name="Secka A."/>
            <person name="Antonio M."/>
            <person name="Oren A."/>
            <person name="Chaudhuri R.R."/>
            <person name="La Ragione R."/>
            <person name="Hildebrand F."/>
            <person name="Pallen M.J."/>
        </authorList>
    </citation>
    <scope>NUCLEOTIDE SEQUENCE</scope>
    <source>
        <strain evidence="2">35461</strain>
    </source>
</reference>
<sequence>ADGEGAFGDGLGGGDGLEEGAVEGVLEAGDDAVDGAAGLKGGAGAGGGPGFAELLRAADVVGREDGGDGLAEGGEVGLPGVDVGLEGGASRQTRAVGDSKAKQVSASASPVSQTWRVQPGRSRVVVFIVGSFLL</sequence>
<evidence type="ECO:0000313" key="2">
    <source>
        <dbReference type="EMBL" id="HIV09760.1"/>
    </source>
</evidence>
<gene>
    <name evidence="2" type="ORF">IAC79_06580</name>
</gene>
<evidence type="ECO:0000256" key="1">
    <source>
        <dbReference type="SAM" id="MobiDB-lite"/>
    </source>
</evidence>